<keyword evidence="4" id="KW-0804">Transcription</keyword>
<protein>
    <submittedName>
        <fullName evidence="6">LysR family transcriptional regulator</fullName>
    </submittedName>
</protein>
<dbReference type="Gene3D" id="1.10.10.10">
    <property type="entry name" value="Winged helix-like DNA-binding domain superfamily/Winged helix DNA-binding domain"/>
    <property type="match status" value="1"/>
</dbReference>
<dbReference type="InterPro" id="IPR050950">
    <property type="entry name" value="HTH-type_LysR_regulators"/>
</dbReference>
<evidence type="ECO:0000256" key="2">
    <source>
        <dbReference type="ARBA" id="ARBA00023015"/>
    </source>
</evidence>
<keyword evidence="7" id="KW-1185">Reference proteome</keyword>
<dbReference type="RefSeq" id="WP_345516704.1">
    <property type="nucleotide sequence ID" value="NZ_BAAAXD010000039.1"/>
</dbReference>
<dbReference type="PANTHER" id="PTHR30419">
    <property type="entry name" value="HTH-TYPE TRANSCRIPTIONAL REGULATOR YBHD"/>
    <property type="match status" value="1"/>
</dbReference>
<dbReference type="PANTHER" id="PTHR30419:SF31">
    <property type="entry name" value="BLR3139 PROTEIN"/>
    <property type="match status" value="1"/>
</dbReference>
<dbReference type="SUPFAM" id="SSF53850">
    <property type="entry name" value="Periplasmic binding protein-like II"/>
    <property type="match status" value="1"/>
</dbReference>
<dbReference type="InterPro" id="IPR005119">
    <property type="entry name" value="LysR_subst-bd"/>
</dbReference>
<comment type="similarity">
    <text evidence="1">Belongs to the LysR transcriptional regulatory family.</text>
</comment>
<dbReference type="InterPro" id="IPR000847">
    <property type="entry name" value="LysR_HTH_N"/>
</dbReference>
<name>A0ABV5RE74_9ACTN</name>
<sequence length="315" mass="34398">MLFRQLEYFVAVARERHFARAADACFVSQPALSVSIAKLERELNVTLINRGHNYQGLTPEGERLVVWAKRILAEQEAFKAEVAAVQSGITGTLRLGAEPTASTTLALPVTAFCAAHPLAKVQVRSRLSTTELIRQLRAFELDAAIAHFGPEDRDGLQVTPLYEERYMLLAAADQLLPQSDTLTWAEASQLPLALLTSDMRIRQVIDSAFTRSGVTVIPQVETDSVATLYANVGAGACTSIVPHTWLRALPVTGRMRVLRLVEPDARALISVAIHDATPGSLAARAFITAAASLRLDEFFDQPLPVTEPFLTSVRE</sequence>
<dbReference type="EMBL" id="JBHMCG010000122">
    <property type="protein sequence ID" value="MFB9576170.1"/>
    <property type="molecule type" value="Genomic_DNA"/>
</dbReference>
<feature type="domain" description="HTH lysR-type" evidence="5">
    <location>
        <begin position="1"/>
        <end position="58"/>
    </location>
</feature>
<evidence type="ECO:0000259" key="5">
    <source>
        <dbReference type="PROSITE" id="PS50931"/>
    </source>
</evidence>
<evidence type="ECO:0000256" key="4">
    <source>
        <dbReference type="ARBA" id="ARBA00023163"/>
    </source>
</evidence>
<keyword evidence="2" id="KW-0805">Transcription regulation</keyword>
<dbReference type="SUPFAM" id="SSF46785">
    <property type="entry name" value="Winged helix' DNA-binding domain"/>
    <property type="match status" value="1"/>
</dbReference>
<dbReference type="PROSITE" id="PS50931">
    <property type="entry name" value="HTH_LYSR"/>
    <property type="match status" value="1"/>
</dbReference>
<evidence type="ECO:0000313" key="6">
    <source>
        <dbReference type="EMBL" id="MFB9576170.1"/>
    </source>
</evidence>
<proteinExistence type="inferred from homology"/>
<dbReference type="InterPro" id="IPR036388">
    <property type="entry name" value="WH-like_DNA-bd_sf"/>
</dbReference>
<gene>
    <name evidence="6" type="ORF">ACFFTL_28765</name>
</gene>
<evidence type="ECO:0000256" key="1">
    <source>
        <dbReference type="ARBA" id="ARBA00009437"/>
    </source>
</evidence>
<dbReference type="Proteomes" id="UP001589710">
    <property type="component" value="Unassembled WGS sequence"/>
</dbReference>
<comment type="caution">
    <text evidence="6">The sequence shown here is derived from an EMBL/GenBank/DDBJ whole genome shotgun (WGS) entry which is preliminary data.</text>
</comment>
<dbReference type="PRINTS" id="PR00039">
    <property type="entry name" value="HTHLYSR"/>
</dbReference>
<keyword evidence="3" id="KW-0238">DNA-binding</keyword>
<dbReference type="Gene3D" id="3.40.190.290">
    <property type="match status" value="1"/>
</dbReference>
<organism evidence="6 7">
    <name type="scientific">Streptomyces yanii</name>
    <dbReference type="NCBI Taxonomy" id="78510"/>
    <lineage>
        <taxon>Bacteria</taxon>
        <taxon>Bacillati</taxon>
        <taxon>Actinomycetota</taxon>
        <taxon>Actinomycetes</taxon>
        <taxon>Kitasatosporales</taxon>
        <taxon>Streptomycetaceae</taxon>
        <taxon>Streptomyces</taxon>
    </lineage>
</organism>
<evidence type="ECO:0000313" key="7">
    <source>
        <dbReference type="Proteomes" id="UP001589710"/>
    </source>
</evidence>
<evidence type="ECO:0000256" key="3">
    <source>
        <dbReference type="ARBA" id="ARBA00023125"/>
    </source>
</evidence>
<dbReference type="Pfam" id="PF03466">
    <property type="entry name" value="LysR_substrate"/>
    <property type="match status" value="1"/>
</dbReference>
<reference evidence="6 7" key="1">
    <citation type="submission" date="2024-09" db="EMBL/GenBank/DDBJ databases">
        <authorList>
            <person name="Sun Q."/>
            <person name="Mori K."/>
        </authorList>
    </citation>
    <scope>NUCLEOTIDE SEQUENCE [LARGE SCALE GENOMIC DNA]</scope>
    <source>
        <strain evidence="6 7">JCM 3331</strain>
    </source>
</reference>
<dbReference type="Pfam" id="PF00126">
    <property type="entry name" value="HTH_1"/>
    <property type="match status" value="1"/>
</dbReference>
<accession>A0ABV5RE74</accession>
<dbReference type="CDD" id="cd05466">
    <property type="entry name" value="PBP2_LTTR_substrate"/>
    <property type="match status" value="1"/>
</dbReference>
<dbReference type="InterPro" id="IPR036390">
    <property type="entry name" value="WH_DNA-bd_sf"/>
</dbReference>